<evidence type="ECO:0000313" key="2">
    <source>
        <dbReference type="Proteomes" id="UP000178155"/>
    </source>
</evidence>
<name>A0A1F8H738_9BACT</name>
<reference evidence="1 2" key="1">
    <citation type="journal article" date="2016" name="Nat. Commun.">
        <title>Thousands of microbial genomes shed light on interconnected biogeochemical processes in an aquifer system.</title>
        <authorList>
            <person name="Anantharaman K."/>
            <person name="Brown C.T."/>
            <person name="Hug L.A."/>
            <person name="Sharon I."/>
            <person name="Castelle C.J."/>
            <person name="Probst A.J."/>
            <person name="Thomas B.C."/>
            <person name="Singh A."/>
            <person name="Wilkins M.J."/>
            <person name="Karaoz U."/>
            <person name="Brodie E.L."/>
            <person name="Williams K.H."/>
            <person name="Hubbard S.S."/>
            <person name="Banfield J.F."/>
        </authorList>
    </citation>
    <scope>NUCLEOTIDE SEQUENCE [LARGE SCALE GENOMIC DNA]</scope>
</reference>
<dbReference type="Proteomes" id="UP000178155">
    <property type="component" value="Unassembled WGS sequence"/>
</dbReference>
<gene>
    <name evidence="1" type="ORF">A3I39_02550</name>
</gene>
<proteinExistence type="predicted"/>
<comment type="caution">
    <text evidence="1">The sequence shown here is derived from an EMBL/GenBank/DDBJ whole genome shotgun (WGS) entry which is preliminary data.</text>
</comment>
<evidence type="ECO:0000313" key="1">
    <source>
        <dbReference type="EMBL" id="OGN32756.1"/>
    </source>
</evidence>
<organism evidence="1 2">
    <name type="scientific">Candidatus Yanofskybacteria bacterium RIFCSPLOWO2_02_FULL_47_9b</name>
    <dbReference type="NCBI Taxonomy" id="1802708"/>
    <lineage>
        <taxon>Bacteria</taxon>
        <taxon>Candidatus Yanofskyibacteriota</taxon>
    </lineage>
</organism>
<accession>A0A1F8H738</accession>
<dbReference type="EMBL" id="MGKW01000049">
    <property type="protein sequence ID" value="OGN32756.1"/>
    <property type="molecule type" value="Genomic_DNA"/>
</dbReference>
<dbReference type="AlphaFoldDB" id="A0A1F8H738"/>
<sequence>MLAPYNELAALQLTNRRTAILNSLPKYPQEITWVLDSFGYRRVFDHPREVDTMIGDLRDGKVEFIERPDLPEPPAKPGFLSRILARQKAVTLG</sequence>
<protein>
    <submittedName>
        <fullName evidence="1">Uncharacterized protein</fullName>
    </submittedName>
</protein>